<comment type="catalytic activity">
    <reaction evidence="1">
        <text>ATP + protein L-histidine = ADP + protein N-phospho-L-histidine.</text>
        <dbReference type="EC" id="2.7.13.3"/>
    </reaction>
</comment>
<keyword evidence="8" id="KW-0418">Kinase</keyword>
<dbReference type="InterPro" id="IPR035965">
    <property type="entry name" value="PAS-like_dom_sf"/>
</dbReference>
<dbReference type="SUPFAM" id="SSF55785">
    <property type="entry name" value="PYP-like sensor domain (PAS domain)"/>
    <property type="match status" value="1"/>
</dbReference>
<keyword evidence="4" id="KW-0600">Photoreceptor protein</keyword>
<dbReference type="InterPro" id="IPR043150">
    <property type="entry name" value="Phytochrome_PHY_sf"/>
</dbReference>
<keyword evidence="15" id="KW-0547">Nucleotide-binding</keyword>
<feature type="region of interest" description="Disordered" evidence="12">
    <location>
        <begin position="538"/>
        <end position="564"/>
    </location>
</feature>
<dbReference type="Pfam" id="PF02518">
    <property type="entry name" value="HATPase_c"/>
    <property type="match status" value="1"/>
</dbReference>
<dbReference type="InterPro" id="IPR050351">
    <property type="entry name" value="BphY/WalK/GraS-like"/>
</dbReference>
<keyword evidence="9" id="KW-0157">Chromophore</keyword>
<reference evidence="15 16" key="1">
    <citation type="submission" date="2023-12" db="EMBL/GenBank/DDBJ databases">
        <title>Genome sequencing and assembly of bacterial species from a model synthetic community.</title>
        <authorList>
            <person name="Hogle S.L."/>
        </authorList>
    </citation>
    <scope>NUCLEOTIDE SEQUENCE [LARGE SCALE GENOMIC DNA]</scope>
    <source>
        <strain evidence="15 16">HAMBI 2494</strain>
    </source>
</reference>
<dbReference type="SMART" id="SM00387">
    <property type="entry name" value="HATPase_c"/>
    <property type="match status" value="1"/>
</dbReference>
<keyword evidence="5" id="KW-0597">Phosphoprotein</keyword>
<gene>
    <name evidence="15" type="ORF">U0042_06115</name>
</gene>
<feature type="region of interest" description="Disordered" evidence="12">
    <location>
        <begin position="1"/>
        <end position="43"/>
    </location>
</feature>
<evidence type="ECO:0000313" key="15">
    <source>
        <dbReference type="EMBL" id="WQD79276.1"/>
    </source>
</evidence>
<feature type="domain" description="Phytochrome chromophore attachment site" evidence="13">
    <location>
        <begin position="237"/>
        <end position="395"/>
    </location>
</feature>
<dbReference type="CDD" id="cd00130">
    <property type="entry name" value="PAS"/>
    <property type="match status" value="1"/>
</dbReference>
<dbReference type="InterPro" id="IPR036097">
    <property type="entry name" value="HisK_dim/P_sf"/>
</dbReference>
<dbReference type="Proteomes" id="UP001325479">
    <property type="component" value="Chromosome"/>
</dbReference>
<dbReference type="SMART" id="SM00065">
    <property type="entry name" value="GAF"/>
    <property type="match status" value="1"/>
</dbReference>
<keyword evidence="15" id="KW-0067">ATP-binding</keyword>
<dbReference type="InterPro" id="IPR004358">
    <property type="entry name" value="Sig_transdc_His_kin-like_C"/>
</dbReference>
<dbReference type="Gene3D" id="3.30.450.270">
    <property type="match status" value="1"/>
</dbReference>
<dbReference type="PROSITE" id="PS50109">
    <property type="entry name" value="HIS_KIN"/>
    <property type="match status" value="1"/>
</dbReference>
<proteinExistence type="inferred from homology"/>
<dbReference type="PRINTS" id="PR00344">
    <property type="entry name" value="BCTRLSENSOR"/>
</dbReference>
<dbReference type="InterPro" id="IPR003661">
    <property type="entry name" value="HisK_dim/P_dom"/>
</dbReference>
<evidence type="ECO:0000256" key="3">
    <source>
        <dbReference type="ARBA" id="ARBA00012438"/>
    </source>
</evidence>
<keyword evidence="16" id="KW-1185">Reference proteome</keyword>
<dbReference type="SUPFAM" id="SSF47384">
    <property type="entry name" value="Homodimeric domain of signal transducing histidine kinase"/>
    <property type="match status" value="1"/>
</dbReference>
<dbReference type="InterPro" id="IPR036890">
    <property type="entry name" value="HATPase_C_sf"/>
</dbReference>
<sequence length="889" mass="96275">MTPPVDALTARSAQALHASRADDQAERAGPQMTRPVPTDAPAQQTALRFPGSIQPHGFLLSFDERGRIRQASANVVDLTGIPAADLIGEPLARVIGEAAASAAVRAVATPGADGTPRFVGAIADPRPASGVKAPPIGIGHDEVQRASPRSASSSAAMQTQAQTQAQTQTQPQTQSHASSAPDPREATTTRPPLAVVAHRHDSVALVELEPALGTADVFSSLYPLVRTFLRGLQDAGRVEDLVHLAVEEIRRITGFGRTLVRRFDATGHGHVIAEAREPGYAPWLDLRFPASELPAEARALYLQNRIQLVADAAYAPVPLVPSLHPDTGRATDLTWASLRSAPAAQVAQMKHRGSGAAMSMAIVVRGRLWGIVSCHHATPRLAPFEVRAACEHIAQMLSLQIEAREDRAEAQYRLGLRERLSRLVAAMANSEHFVAALCENAADLLGLADATGAAIVFDGRVATVGHAPDEAAVEQIVAWLDRQSGEPYATDQLAAATGAPALPGVAGMLAVPISKLFRNYVLWFRPEVVQTLHWSGDPDAHPSAAGTRPQNENRIGLHTETVRGRSQPWRDAELEIAREFRAALLGIVLRRAEEIAQLAVELGRANEELEGFSYTVSHDLRAPLRHIAGFADLLRQLEGGRLSERGRHFVERIVDSARFGGRLVDDMLAFSHMGRAALRVQRVNLDELVRELVAEQQREQSARPIEWHVGKLCTLAADPMLMHVVLRNLLDNAVKFTRHHTRADNPAVIEIAHEPGEAFDEERERRHENGPPLAGYEVIYVRDNGVGFDPRYVDKLFGVFQRLHRYEDFEGTGIGLASVRRIVERHGGKAWATGEPDRGATVYLALPRAAAVPPHSAGETAAAAVARLAAITPGTQPFRNVRQTDAPKE</sequence>
<keyword evidence="7" id="KW-0808">Transferase</keyword>
<dbReference type="Gene3D" id="3.30.450.40">
    <property type="match status" value="1"/>
</dbReference>
<dbReference type="PROSITE" id="PS50046">
    <property type="entry name" value="PHYTOCHROME_2"/>
    <property type="match status" value="1"/>
</dbReference>
<keyword evidence="11" id="KW-0675">Receptor</keyword>
<accession>A0ABZ0WPV1</accession>
<dbReference type="EC" id="2.7.13.3" evidence="3"/>
<evidence type="ECO:0000256" key="9">
    <source>
        <dbReference type="ARBA" id="ARBA00022991"/>
    </source>
</evidence>
<dbReference type="InterPro" id="IPR003594">
    <property type="entry name" value="HATPase_dom"/>
</dbReference>
<dbReference type="InterPro" id="IPR013654">
    <property type="entry name" value="PAS_2"/>
</dbReference>
<dbReference type="Gene3D" id="1.10.287.130">
    <property type="match status" value="1"/>
</dbReference>
<evidence type="ECO:0000259" key="13">
    <source>
        <dbReference type="PROSITE" id="PS50046"/>
    </source>
</evidence>
<dbReference type="Gene3D" id="3.30.565.10">
    <property type="entry name" value="Histidine kinase-like ATPase, C-terminal domain"/>
    <property type="match status" value="1"/>
</dbReference>
<dbReference type="Gene3D" id="3.30.450.20">
    <property type="entry name" value="PAS domain"/>
    <property type="match status" value="2"/>
</dbReference>
<dbReference type="InterPro" id="IPR013515">
    <property type="entry name" value="Phytochrome_cen-reg"/>
</dbReference>
<comment type="similarity">
    <text evidence="2">In the N-terminal section; belongs to the phytochrome family.</text>
</comment>
<dbReference type="EMBL" id="CP139965">
    <property type="protein sequence ID" value="WQD79276.1"/>
    <property type="molecule type" value="Genomic_DNA"/>
</dbReference>
<feature type="domain" description="Histidine kinase" evidence="14">
    <location>
        <begin position="615"/>
        <end position="850"/>
    </location>
</feature>
<feature type="region of interest" description="Disordered" evidence="12">
    <location>
        <begin position="122"/>
        <end position="188"/>
    </location>
</feature>
<dbReference type="InterPro" id="IPR029016">
    <property type="entry name" value="GAF-like_dom_sf"/>
</dbReference>
<keyword evidence="6" id="KW-0716">Sensory transduction</keyword>
<dbReference type="InterPro" id="IPR005467">
    <property type="entry name" value="His_kinase_dom"/>
</dbReference>
<organism evidence="15 16">
    <name type="scientific">Paraburkholderia kururiensis</name>
    <dbReference type="NCBI Taxonomy" id="984307"/>
    <lineage>
        <taxon>Bacteria</taxon>
        <taxon>Pseudomonadati</taxon>
        <taxon>Pseudomonadota</taxon>
        <taxon>Betaproteobacteria</taxon>
        <taxon>Burkholderiales</taxon>
        <taxon>Burkholderiaceae</taxon>
        <taxon>Paraburkholderia</taxon>
    </lineage>
</organism>
<dbReference type="SUPFAM" id="SSF55781">
    <property type="entry name" value="GAF domain-like"/>
    <property type="match status" value="2"/>
</dbReference>
<dbReference type="Pfam" id="PF01590">
    <property type="entry name" value="GAF"/>
    <property type="match status" value="1"/>
</dbReference>
<evidence type="ECO:0000256" key="6">
    <source>
        <dbReference type="ARBA" id="ARBA00022606"/>
    </source>
</evidence>
<evidence type="ECO:0000256" key="10">
    <source>
        <dbReference type="ARBA" id="ARBA00023136"/>
    </source>
</evidence>
<dbReference type="PANTHER" id="PTHR42878">
    <property type="entry name" value="TWO-COMPONENT HISTIDINE KINASE"/>
    <property type="match status" value="1"/>
</dbReference>
<dbReference type="RefSeq" id="WP_114811679.1">
    <property type="nucleotide sequence ID" value="NZ_CP139965.1"/>
</dbReference>
<evidence type="ECO:0000256" key="12">
    <source>
        <dbReference type="SAM" id="MobiDB-lite"/>
    </source>
</evidence>
<dbReference type="InterPro" id="IPR003018">
    <property type="entry name" value="GAF"/>
</dbReference>
<dbReference type="Pfam" id="PF00360">
    <property type="entry name" value="PHY"/>
    <property type="match status" value="1"/>
</dbReference>
<dbReference type="CDD" id="cd00082">
    <property type="entry name" value="HisKA"/>
    <property type="match status" value="1"/>
</dbReference>
<evidence type="ECO:0000256" key="7">
    <source>
        <dbReference type="ARBA" id="ARBA00022679"/>
    </source>
</evidence>
<protein>
    <recommendedName>
        <fullName evidence="3">histidine kinase</fullName>
        <ecNumber evidence="3">2.7.13.3</ecNumber>
    </recommendedName>
</protein>
<evidence type="ECO:0000256" key="4">
    <source>
        <dbReference type="ARBA" id="ARBA00022543"/>
    </source>
</evidence>
<name>A0ABZ0WPV1_9BURK</name>
<evidence type="ECO:0000256" key="8">
    <source>
        <dbReference type="ARBA" id="ARBA00022777"/>
    </source>
</evidence>
<dbReference type="Pfam" id="PF08446">
    <property type="entry name" value="PAS_2"/>
    <property type="match status" value="1"/>
</dbReference>
<evidence type="ECO:0000313" key="16">
    <source>
        <dbReference type="Proteomes" id="UP001325479"/>
    </source>
</evidence>
<dbReference type="SMART" id="SM00388">
    <property type="entry name" value="HisKA"/>
    <property type="match status" value="1"/>
</dbReference>
<evidence type="ECO:0000256" key="5">
    <source>
        <dbReference type="ARBA" id="ARBA00022553"/>
    </source>
</evidence>
<evidence type="ECO:0000259" key="14">
    <source>
        <dbReference type="PROSITE" id="PS50109"/>
    </source>
</evidence>
<dbReference type="SUPFAM" id="SSF55874">
    <property type="entry name" value="ATPase domain of HSP90 chaperone/DNA topoisomerase II/histidine kinase"/>
    <property type="match status" value="1"/>
</dbReference>
<dbReference type="InterPro" id="IPR016132">
    <property type="entry name" value="Phyto_chromo_attachment"/>
</dbReference>
<dbReference type="GO" id="GO:0005524">
    <property type="term" value="F:ATP binding"/>
    <property type="evidence" value="ECO:0007669"/>
    <property type="project" value="UniProtKB-KW"/>
</dbReference>
<dbReference type="InterPro" id="IPR000014">
    <property type="entry name" value="PAS"/>
</dbReference>
<evidence type="ECO:0000256" key="2">
    <source>
        <dbReference type="ARBA" id="ARBA00006402"/>
    </source>
</evidence>
<keyword evidence="10" id="KW-0472">Membrane</keyword>
<feature type="compositionally biased region" description="Basic and acidic residues" evidence="12">
    <location>
        <begin position="555"/>
        <end position="564"/>
    </location>
</feature>
<dbReference type="PANTHER" id="PTHR42878:SF15">
    <property type="entry name" value="BACTERIOPHYTOCHROME"/>
    <property type="match status" value="1"/>
</dbReference>
<evidence type="ECO:0000256" key="1">
    <source>
        <dbReference type="ARBA" id="ARBA00000085"/>
    </source>
</evidence>
<dbReference type="Pfam" id="PF00512">
    <property type="entry name" value="HisKA"/>
    <property type="match status" value="1"/>
</dbReference>
<evidence type="ECO:0000256" key="11">
    <source>
        <dbReference type="ARBA" id="ARBA00023170"/>
    </source>
</evidence>
<feature type="compositionally biased region" description="Low complexity" evidence="12">
    <location>
        <begin position="145"/>
        <end position="180"/>
    </location>
</feature>